<dbReference type="Proteomes" id="UP001172743">
    <property type="component" value="Unassembled WGS sequence"/>
</dbReference>
<dbReference type="Pfam" id="PF11337">
    <property type="entry name" value="DUF3139"/>
    <property type="match status" value="1"/>
</dbReference>
<dbReference type="InterPro" id="IPR021486">
    <property type="entry name" value="DUF3139"/>
</dbReference>
<comment type="caution">
    <text evidence="1">The sequence shown here is derived from an EMBL/GenBank/DDBJ whole genome shotgun (WGS) entry which is preliminary data.</text>
</comment>
<accession>A0ABT8GR88</accession>
<name>A0ABT8GR88_9BACL</name>
<proteinExistence type="predicted"/>
<evidence type="ECO:0000313" key="2">
    <source>
        <dbReference type="Proteomes" id="UP001172743"/>
    </source>
</evidence>
<dbReference type="EMBL" id="JAUHTQ010000006">
    <property type="protein sequence ID" value="MDN4493933.1"/>
    <property type="molecule type" value="Genomic_DNA"/>
</dbReference>
<reference evidence="1" key="1">
    <citation type="submission" date="2023-07" db="EMBL/GenBank/DDBJ databases">
        <title>Ureibacillus sp. isolated from freshwater well.</title>
        <authorList>
            <person name="Kirdat K."/>
            <person name="Bhatt A."/>
            <person name="Teware R."/>
            <person name="Bhavsar Y."/>
            <person name="Yadav A."/>
        </authorList>
    </citation>
    <scope>NUCLEOTIDE SEQUENCE</scope>
    <source>
        <strain evidence="1">BA0131</strain>
    </source>
</reference>
<organism evidence="1 2">
    <name type="scientific">Ureibacillus aquaedulcis</name>
    <dbReference type="NCBI Taxonomy" id="3058421"/>
    <lineage>
        <taxon>Bacteria</taxon>
        <taxon>Bacillati</taxon>
        <taxon>Bacillota</taxon>
        <taxon>Bacilli</taxon>
        <taxon>Bacillales</taxon>
        <taxon>Caryophanaceae</taxon>
        <taxon>Ureibacillus</taxon>
    </lineage>
</organism>
<evidence type="ECO:0000313" key="1">
    <source>
        <dbReference type="EMBL" id="MDN4493933.1"/>
    </source>
</evidence>
<protein>
    <submittedName>
        <fullName evidence="1">DUF3139 domain-containing protein</fullName>
    </submittedName>
</protein>
<keyword evidence="2" id="KW-1185">Reference proteome</keyword>
<sequence length="148" mass="17189">MKRKVLVSVLIVFLLILFGVPASFLYILENGNPYTRYLADKHIPEYLENQGYTKEDLKDAHYVEVNYRVNKKIYSGFYDVIFNDEKGVIYSYGITRKGKDVVQLCEKMGVHTPTVTKAIHSEEGCVKSLENRTERITLKFSGFYKLFQ</sequence>
<dbReference type="RefSeq" id="WP_301138256.1">
    <property type="nucleotide sequence ID" value="NZ_JAUHTQ010000006.1"/>
</dbReference>
<gene>
    <name evidence="1" type="ORF">QYB95_10325</name>
</gene>